<feature type="domain" description="Glycoside hydrolase family 31 TIM barrel" evidence="6">
    <location>
        <begin position="275"/>
        <end position="573"/>
    </location>
</feature>
<reference evidence="8" key="1">
    <citation type="submission" date="2020-08" db="EMBL/GenBank/DDBJ databases">
        <title>Multicomponent nature underlies the extraordinary mechanical properties of spider dragline silk.</title>
        <authorList>
            <person name="Kono N."/>
            <person name="Nakamura H."/>
            <person name="Mori M."/>
            <person name="Yoshida Y."/>
            <person name="Ohtoshi R."/>
            <person name="Malay A.D."/>
            <person name="Moran D.A.P."/>
            <person name="Tomita M."/>
            <person name="Numata K."/>
            <person name="Arakawa K."/>
        </authorList>
    </citation>
    <scope>NUCLEOTIDE SEQUENCE</scope>
</reference>
<name>A0A8X6IPB4_NEPPI</name>
<evidence type="ECO:0000259" key="6">
    <source>
        <dbReference type="Pfam" id="PF01055"/>
    </source>
</evidence>
<dbReference type="InterPro" id="IPR000322">
    <property type="entry name" value="Glyco_hydro_31_TIM"/>
</dbReference>
<dbReference type="EMBL" id="BMAW01046309">
    <property type="protein sequence ID" value="GFS54656.1"/>
    <property type="molecule type" value="Genomic_DNA"/>
</dbReference>
<dbReference type="InterPro" id="IPR048395">
    <property type="entry name" value="Glyco_hydro_31_C"/>
</dbReference>
<organism evidence="8 9">
    <name type="scientific">Nephila pilipes</name>
    <name type="common">Giant wood spider</name>
    <name type="synonym">Nephila maculata</name>
    <dbReference type="NCBI Taxonomy" id="299642"/>
    <lineage>
        <taxon>Eukaryota</taxon>
        <taxon>Metazoa</taxon>
        <taxon>Ecdysozoa</taxon>
        <taxon>Arthropoda</taxon>
        <taxon>Chelicerata</taxon>
        <taxon>Arachnida</taxon>
        <taxon>Araneae</taxon>
        <taxon>Araneomorphae</taxon>
        <taxon>Entelegynae</taxon>
        <taxon>Araneoidea</taxon>
        <taxon>Nephilidae</taxon>
        <taxon>Nephila</taxon>
    </lineage>
</organism>
<evidence type="ECO:0000256" key="3">
    <source>
        <dbReference type="ARBA" id="ARBA00023295"/>
    </source>
</evidence>
<gene>
    <name evidence="8" type="primary">MYORG</name>
    <name evidence="8" type="ORF">NPIL_63742</name>
</gene>
<dbReference type="GO" id="GO:0005975">
    <property type="term" value="P:carbohydrate metabolic process"/>
    <property type="evidence" value="ECO:0007669"/>
    <property type="project" value="InterPro"/>
</dbReference>
<dbReference type="SUPFAM" id="SSF51011">
    <property type="entry name" value="Glycosyl hydrolase domain"/>
    <property type="match status" value="1"/>
</dbReference>
<dbReference type="InterPro" id="IPR017853">
    <property type="entry name" value="GH"/>
</dbReference>
<feature type="chain" id="PRO_5036488711" evidence="5">
    <location>
        <begin position="20"/>
        <end position="669"/>
    </location>
</feature>
<dbReference type="InterPro" id="IPR013780">
    <property type="entry name" value="Glyco_hydro_b"/>
</dbReference>
<comment type="similarity">
    <text evidence="1 4">Belongs to the glycosyl hydrolase 31 family.</text>
</comment>
<dbReference type="Proteomes" id="UP000887013">
    <property type="component" value="Unassembled WGS sequence"/>
</dbReference>
<dbReference type="SUPFAM" id="SSF51445">
    <property type="entry name" value="(Trans)glycosidases"/>
    <property type="match status" value="1"/>
</dbReference>
<evidence type="ECO:0000259" key="7">
    <source>
        <dbReference type="Pfam" id="PF21365"/>
    </source>
</evidence>
<dbReference type="OrthoDB" id="10070917at2759"/>
<dbReference type="CDD" id="cd06592">
    <property type="entry name" value="GH31_NET37"/>
    <property type="match status" value="1"/>
</dbReference>
<dbReference type="InterPro" id="IPR050985">
    <property type="entry name" value="Alpha-glycosidase_related"/>
</dbReference>
<evidence type="ECO:0000256" key="5">
    <source>
        <dbReference type="SAM" id="SignalP"/>
    </source>
</evidence>
<feature type="signal peptide" evidence="5">
    <location>
        <begin position="1"/>
        <end position="19"/>
    </location>
</feature>
<dbReference type="Gene3D" id="3.20.20.80">
    <property type="entry name" value="Glycosidases"/>
    <property type="match status" value="1"/>
</dbReference>
<dbReference type="PANTHER" id="PTHR43053">
    <property type="entry name" value="GLYCOSIDASE FAMILY 31"/>
    <property type="match status" value="1"/>
</dbReference>
<evidence type="ECO:0000313" key="8">
    <source>
        <dbReference type="EMBL" id="GFS54656.1"/>
    </source>
</evidence>
<keyword evidence="2 4" id="KW-0378">Hydrolase</keyword>
<keyword evidence="9" id="KW-1185">Reference proteome</keyword>
<sequence>MLWIILAVLVWITPKQGSSQNIHSSQEDLDTFGVPTLLLGSLHLTLSSKLLLDIQPPRAQTLKGYLGWLPRKSNVTYTSCTGEDSTPESICLKYGKDMKLLVTQEHEDSCEEEKMICHAIECHKILWINHIGGAMDCFILGEDDWYGGSEMIHQRWPIQDETLTWYPAVTGDPLHHPTGNVVENLWLSSSGFLIYVEREVPLFVSFNESGSGKLCFSTSSKKHPYETEEQDQHVLTYSICSATTIKEAYTYSMHKWMQKPMDIPNEAMFQYPIWSTWARYKRDINESVMLRFAEEIRTAGFPTNQLQIDDKWETCYGDLTFDLDKFPNPEGMVRELRNEGFAVTLWVHPFCNTECKMYKIGEENEFWVKDTEGDVIEVKWWNGDTAAVLDTTNELAVEWYVDRLKTLQSEYGIVSFKFDAGEVLWMDKNFVLHNPEANLQPNIYSNAYAEIAARFGGRVEVRVGYDSQHLPIFVRMFDKFSSWDYANGLKTLIPNALQLSLMGYFYILPDMIGGNNYGSVDGSLPDRELYIRWLQATVFLPVIQFSITPWDYDDEVVAIAKKMVDLHEKHANYMIKTAMEATISGNPIIRPLWWIAPDDTEALKIDSQFLVGDGILVAPVLDKGKKRRNIYLPEGKWADVQKGKTHEGPQWLFNYDAPLNILPFFIRHS</sequence>
<evidence type="ECO:0000256" key="1">
    <source>
        <dbReference type="ARBA" id="ARBA00007806"/>
    </source>
</evidence>
<feature type="domain" description="Glycosyl hydrolase family 31 C-terminal" evidence="7">
    <location>
        <begin position="585"/>
        <end position="668"/>
    </location>
</feature>
<dbReference type="Pfam" id="PF01055">
    <property type="entry name" value="Glyco_hydro_31_2nd"/>
    <property type="match status" value="1"/>
</dbReference>
<evidence type="ECO:0000256" key="4">
    <source>
        <dbReference type="RuleBase" id="RU361185"/>
    </source>
</evidence>
<accession>A0A8X6IPB4</accession>
<dbReference type="Pfam" id="PF21365">
    <property type="entry name" value="Glyco_hydro_31_3rd"/>
    <property type="match status" value="1"/>
</dbReference>
<proteinExistence type="inferred from homology"/>
<dbReference type="AlphaFoldDB" id="A0A8X6IPB4"/>
<dbReference type="Gene3D" id="2.60.40.1180">
    <property type="entry name" value="Golgi alpha-mannosidase II"/>
    <property type="match status" value="1"/>
</dbReference>
<protein>
    <submittedName>
        <fullName evidence="8">Myogenesis-regulating glycosidase</fullName>
    </submittedName>
</protein>
<evidence type="ECO:0000256" key="2">
    <source>
        <dbReference type="ARBA" id="ARBA00022801"/>
    </source>
</evidence>
<evidence type="ECO:0000313" key="9">
    <source>
        <dbReference type="Proteomes" id="UP000887013"/>
    </source>
</evidence>
<comment type="caution">
    <text evidence="8">The sequence shown here is derived from an EMBL/GenBank/DDBJ whole genome shotgun (WGS) entry which is preliminary data.</text>
</comment>
<dbReference type="GO" id="GO:0004553">
    <property type="term" value="F:hydrolase activity, hydrolyzing O-glycosyl compounds"/>
    <property type="evidence" value="ECO:0007669"/>
    <property type="project" value="InterPro"/>
</dbReference>
<keyword evidence="5" id="KW-0732">Signal</keyword>
<dbReference type="PANTHER" id="PTHR43053:SF4">
    <property type="entry name" value="MYOGENESIS-REGULATING GLYCOSIDASE"/>
    <property type="match status" value="1"/>
</dbReference>
<keyword evidence="3 4" id="KW-0326">Glycosidase</keyword>